<dbReference type="Proteomes" id="UP000765845">
    <property type="component" value="Unassembled WGS sequence"/>
</dbReference>
<reference evidence="1 2" key="1">
    <citation type="submission" date="2020-04" db="EMBL/GenBank/DDBJ databases">
        <authorList>
            <person name="Yoon J."/>
        </authorList>
    </citation>
    <scope>NUCLEOTIDE SEQUENCE [LARGE SCALE GENOMIC DNA]</scope>
    <source>
        <strain evidence="1 2">KMU-166</strain>
    </source>
</reference>
<accession>A0ABX1GBI9</accession>
<evidence type="ECO:0000313" key="1">
    <source>
        <dbReference type="EMBL" id="NKI16536.1"/>
    </source>
</evidence>
<protein>
    <recommendedName>
        <fullName evidence="3">AP2 domain protein</fullName>
    </recommendedName>
</protein>
<dbReference type="Gene3D" id="1.20.5.2050">
    <property type="match status" value="1"/>
</dbReference>
<sequence length="128" mass="14938">MKNFADKKHGGIEESLNSAKAYRDNIIRENPAISRKEFCRKLRQHNTSGIPGVYRYAKRYTLKNGVEKAHWYWEAQWPGEKPGSFEKQTFSILQYGEDKARELAIDARRKGVSRLKGVFWASERPQYA</sequence>
<name>A0ABX1GBI9_9GAMM</name>
<organism evidence="1 2">
    <name type="scientific">Spongiibacter thalassae</name>
    <dbReference type="NCBI Taxonomy" id="2721624"/>
    <lineage>
        <taxon>Bacteria</taxon>
        <taxon>Pseudomonadati</taxon>
        <taxon>Pseudomonadota</taxon>
        <taxon>Gammaproteobacteria</taxon>
        <taxon>Cellvibrionales</taxon>
        <taxon>Spongiibacteraceae</taxon>
        <taxon>Spongiibacter</taxon>
    </lineage>
</organism>
<gene>
    <name evidence="1" type="ORF">HCU74_03775</name>
</gene>
<dbReference type="EMBL" id="JAAWWK010000001">
    <property type="protein sequence ID" value="NKI16536.1"/>
    <property type="molecule type" value="Genomic_DNA"/>
</dbReference>
<evidence type="ECO:0000313" key="2">
    <source>
        <dbReference type="Proteomes" id="UP000765845"/>
    </source>
</evidence>
<dbReference type="RefSeq" id="WP_168449053.1">
    <property type="nucleotide sequence ID" value="NZ_JAAWWK010000001.1"/>
</dbReference>
<evidence type="ECO:0008006" key="3">
    <source>
        <dbReference type="Google" id="ProtNLM"/>
    </source>
</evidence>
<proteinExistence type="predicted"/>
<keyword evidence="2" id="KW-1185">Reference proteome</keyword>
<comment type="caution">
    <text evidence="1">The sequence shown here is derived from an EMBL/GenBank/DDBJ whole genome shotgun (WGS) entry which is preliminary data.</text>
</comment>